<sequence>MQYSLDIDMSLLKSGHEATFEQVYNAFYSSLYFFANQYINKNADAENLVQETFLALWMYKENLSGNTPGSIKAWLYTTLKNKCLNHLEKESHKLNYNNHQLHQYKIDIDILGHMEISEVTFDEIERLLYKALEQMPEQCRRVFEMSRFKNLKNKEIANSLNISTKAVEANITRALKHLRIHLKDYLPLCILLGLL</sequence>
<proteinExistence type="inferred from homology"/>
<dbReference type="Pfam" id="PF08281">
    <property type="entry name" value="Sigma70_r4_2"/>
    <property type="match status" value="1"/>
</dbReference>
<feature type="domain" description="RNA polymerase sigma factor 70 region 4 type 2" evidence="6">
    <location>
        <begin position="126"/>
        <end position="178"/>
    </location>
</feature>
<evidence type="ECO:0000259" key="6">
    <source>
        <dbReference type="Pfam" id="PF08281"/>
    </source>
</evidence>
<dbReference type="Gene3D" id="1.10.10.10">
    <property type="entry name" value="Winged helix-like DNA-binding domain superfamily/Winged helix DNA-binding domain"/>
    <property type="match status" value="1"/>
</dbReference>
<dbReference type="PANTHER" id="PTHR43133:SF46">
    <property type="entry name" value="RNA POLYMERASE SIGMA-70 FACTOR ECF SUBFAMILY"/>
    <property type="match status" value="1"/>
</dbReference>
<dbReference type="NCBIfam" id="TIGR02985">
    <property type="entry name" value="Sig70_bacteroi1"/>
    <property type="match status" value="1"/>
</dbReference>
<evidence type="ECO:0000313" key="8">
    <source>
        <dbReference type="Proteomes" id="UP000721861"/>
    </source>
</evidence>
<name>A0ABS5KE62_9BACT</name>
<dbReference type="NCBIfam" id="TIGR02937">
    <property type="entry name" value="sigma70-ECF"/>
    <property type="match status" value="1"/>
</dbReference>
<evidence type="ECO:0000313" key="7">
    <source>
        <dbReference type="EMBL" id="MBS2213330.1"/>
    </source>
</evidence>
<accession>A0ABS5KE62</accession>
<dbReference type="Gene3D" id="1.10.1740.10">
    <property type="match status" value="1"/>
</dbReference>
<dbReference type="Pfam" id="PF04542">
    <property type="entry name" value="Sigma70_r2"/>
    <property type="match status" value="1"/>
</dbReference>
<evidence type="ECO:0000259" key="5">
    <source>
        <dbReference type="Pfam" id="PF04542"/>
    </source>
</evidence>
<dbReference type="InterPro" id="IPR036388">
    <property type="entry name" value="WH-like_DNA-bd_sf"/>
</dbReference>
<dbReference type="SUPFAM" id="SSF88946">
    <property type="entry name" value="Sigma2 domain of RNA polymerase sigma factors"/>
    <property type="match status" value="1"/>
</dbReference>
<keyword evidence="4" id="KW-0804">Transcription</keyword>
<comment type="similarity">
    <text evidence="1">Belongs to the sigma-70 factor family. ECF subfamily.</text>
</comment>
<dbReference type="InterPro" id="IPR014284">
    <property type="entry name" value="RNA_pol_sigma-70_dom"/>
</dbReference>
<protein>
    <submittedName>
        <fullName evidence="7">RNA polymerase sigma-70 factor</fullName>
    </submittedName>
</protein>
<evidence type="ECO:0000256" key="3">
    <source>
        <dbReference type="ARBA" id="ARBA00023082"/>
    </source>
</evidence>
<reference evidence="7 8" key="1">
    <citation type="journal article" date="2014" name="Int. J. Syst. Evol. Microbiol.">
        <title>Carboxylicivirga gen. nov. in the family Marinilabiliaceae with two novel species, Carboxylicivirga mesophila sp. nov. and Carboxylicivirga taeanensis sp. nov., and reclassification of Cytophaga fermentans as Saccharicrinis fermentans gen. nov., comb. nov.</title>
        <authorList>
            <person name="Yang S.H."/>
            <person name="Seo H.S."/>
            <person name="Woo J.H."/>
            <person name="Oh H.M."/>
            <person name="Jang H."/>
            <person name="Lee J.H."/>
            <person name="Kim S.J."/>
            <person name="Kwon K.K."/>
        </authorList>
    </citation>
    <scope>NUCLEOTIDE SEQUENCE [LARGE SCALE GENOMIC DNA]</scope>
    <source>
        <strain evidence="7 8">JCM 18290</strain>
    </source>
</reference>
<dbReference type="InterPro" id="IPR013249">
    <property type="entry name" value="RNA_pol_sigma70_r4_t2"/>
</dbReference>
<keyword evidence="3" id="KW-0731">Sigma factor</keyword>
<dbReference type="InterPro" id="IPR039425">
    <property type="entry name" value="RNA_pol_sigma-70-like"/>
</dbReference>
<dbReference type="EMBL" id="JAGUCN010000025">
    <property type="protein sequence ID" value="MBS2213330.1"/>
    <property type="molecule type" value="Genomic_DNA"/>
</dbReference>
<gene>
    <name evidence="7" type="ORF">KEM09_18085</name>
</gene>
<dbReference type="PANTHER" id="PTHR43133">
    <property type="entry name" value="RNA POLYMERASE ECF-TYPE SIGMA FACTO"/>
    <property type="match status" value="1"/>
</dbReference>
<dbReference type="InterPro" id="IPR007627">
    <property type="entry name" value="RNA_pol_sigma70_r2"/>
</dbReference>
<keyword evidence="2" id="KW-0805">Transcription regulation</keyword>
<organism evidence="7 8">
    <name type="scientific">Carboxylicivirga mesophila</name>
    <dbReference type="NCBI Taxonomy" id="1166478"/>
    <lineage>
        <taxon>Bacteria</taxon>
        <taxon>Pseudomonadati</taxon>
        <taxon>Bacteroidota</taxon>
        <taxon>Bacteroidia</taxon>
        <taxon>Marinilabiliales</taxon>
        <taxon>Marinilabiliaceae</taxon>
        <taxon>Carboxylicivirga</taxon>
    </lineage>
</organism>
<evidence type="ECO:0000256" key="4">
    <source>
        <dbReference type="ARBA" id="ARBA00023163"/>
    </source>
</evidence>
<dbReference type="InterPro" id="IPR013324">
    <property type="entry name" value="RNA_pol_sigma_r3/r4-like"/>
</dbReference>
<dbReference type="InterPro" id="IPR013325">
    <property type="entry name" value="RNA_pol_sigma_r2"/>
</dbReference>
<evidence type="ECO:0000256" key="1">
    <source>
        <dbReference type="ARBA" id="ARBA00010641"/>
    </source>
</evidence>
<feature type="domain" description="RNA polymerase sigma-70 region 2" evidence="5">
    <location>
        <begin position="24"/>
        <end position="91"/>
    </location>
</feature>
<comment type="caution">
    <text evidence="7">The sequence shown here is derived from an EMBL/GenBank/DDBJ whole genome shotgun (WGS) entry which is preliminary data.</text>
</comment>
<keyword evidence="8" id="KW-1185">Reference proteome</keyword>
<dbReference type="RefSeq" id="WP_212230451.1">
    <property type="nucleotide sequence ID" value="NZ_JAGUCN010000025.1"/>
</dbReference>
<dbReference type="InterPro" id="IPR014327">
    <property type="entry name" value="RNA_pol_sigma70_bacteroid"/>
</dbReference>
<dbReference type="Proteomes" id="UP000721861">
    <property type="component" value="Unassembled WGS sequence"/>
</dbReference>
<dbReference type="CDD" id="cd06171">
    <property type="entry name" value="Sigma70_r4"/>
    <property type="match status" value="1"/>
</dbReference>
<evidence type="ECO:0000256" key="2">
    <source>
        <dbReference type="ARBA" id="ARBA00023015"/>
    </source>
</evidence>
<dbReference type="SUPFAM" id="SSF88659">
    <property type="entry name" value="Sigma3 and sigma4 domains of RNA polymerase sigma factors"/>
    <property type="match status" value="1"/>
</dbReference>